<dbReference type="Pfam" id="PF00941">
    <property type="entry name" value="FAD_binding_5"/>
    <property type="match status" value="1"/>
</dbReference>
<keyword evidence="3" id="KW-0560">Oxidoreductase</keyword>
<evidence type="ECO:0000313" key="5">
    <source>
        <dbReference type="EMBL" id="SEK96771.1"/>
    </source>
</evidence>
<reference evidence="5 6" key="1">
    <citation type="submission" date="2016-10" db="EMBL/GenBank/DDBJ databases">
        <authorList>
            <person name="de Groot N.N."/>
        </authorList>
    </citation>
    <scope>NUCLEOTIDE SEQUENCE [LARGE SCALE GENOMIC DNA]</scope>
    <source>
        <strain evidence="5 6">DSM 100674</strain>
    </source>
</reference>
<evidence type="ECO:0000256" key="3">
    <source>
        <dbReference type="ARBA" id="ARBA00023002"/>
    </source>
</evidence>
<dbReference type="InterPro" id="IPR036683">
    <property type="entry name" value="CO_DH_flav_C_dom_sf"/>
</dbReference>
<dbReference type="Proteomes" id="UP000199582">
    <property type="component" value="Unassembled WGS sequence"/>
</dbReference>
<sequence length="287" mass="29027">MRYEAPQSIDDAVRLLAAGAGAHVLAGGTDLLVKLRAEMVEPEVIVDIKRIAGMKEITAEGGGWRIGAAVSGAEMSEHAGLAASWPGVVEAAALIGSTQVQGRATLAGNLCNASPAADSVPAMVAAGAVARIAGPKGMRDLAVIDVPKSPGKTALEPGEFIASVFLPARGERSGDAYLRFIPRTEMDIAVVGCGVALSLDAGGKVSAARVALGAVGPKVILVEAAAETIRGRTLDEAALADLAAACSAAATPIDDKRGTVDFRRHVSGVLARRAAVIAEARAKGEKA</sequence>
<dbReference type="PANTHER" id="PTHR42659">
    <property type="entry name" value="XANTHINE DEHYDROGENASE SUBUNIT C-RELATED"/>
    <property type="match status" value="1"/>
</dbReference>
<dbReference type="Pfam" id="PF03450">
    <property type="entry name" value="CO_deh_flav_C"/>
    <property type="match status" value="1"/>
</dbReference>
<dbReference type="SMART" id="SM01092">
    <property type="entry name" value="CO_deh_flav_C"/>
    <property type="match status" value="1"/>
</dbReference>
<evidence type="ECO:0000259" key="4">
    <source>
        <dbReference type="PROSITE" id="PS51387"/>
    </source>
</evidence>
<keyword evidence="2" id="KW-0274">FAD</keyword>
<gene>
    <name evidence="5" type="ORF">SAMN05443999_10330</name>
</gene>
<dbReference type="RefSeq" id="WP_093033438.1">
    <property type="nucleotide sequence ID" value="NZ_FOAG01000003.1"/>
</dbReference>
<dbReference type="GO" id="GO:0016491">
    <property type="term" value="F:oxidoreductase activity"/>
    <property type="evidence" value="ECO:0007669"/>
    <property type="project" value="UniProtKB-KW"/>
</dbReference>
<dbReference type="Gene3D" id="3.30.43.10">
    <property type="entry name" value="Uridine Diphospho-n-acetylenolpyruvylglucosamine Reductase, domain 2"/>
    <property type="match status" value="1"/>
</dbReference>
<dbReference type="InterPro" id="IPR016166">
    <property type="entry name" value="FAD-bd_PCMH"/>
</dbReference>
<dbReference type="EMBL" id="FOAG01000003">
    <property type="protein sequence ID" value="SEK96771.1"/>
    <property type="molecule type" value="Genomic_DNA"/>
</dbReference>
<dbReference type="Gene3D" id="3.30.390.50">
    <property type="entry name" value="CO dehydrogenase flavoprotein, C-terminal domain"/>
    <property type="match status" value="1"/>
</dbReference>
<feature type="domain" description="FAD-binding PCMH-type" evidence="4">
    <location>
        <begin position="1"/>
        <end position="171"/>
    </location>
</feature>
<dbReference type="AlphaFoldDB" id="A0A1H7LCW1"/>
<dbReference type="STRING" id="1287727.SAMN05443999_10330"/>
<evidence type="ECO:0000313" key="6">
    <source>
        <dbReference type="Proteomes" id="UP000199582"/>
    </source>
</evidence>
<proteinExistence type="predicted"/>
<dbReference type="OrthoDB" id="9814706at2"/>
<name>A0A1H7LCW1_9RHOB</name>
<dbReference type="PANTHER" id="PTHR42659:SF2">
    <property type="entry name" value="XANTHINE DEHYDROGENASE SUBUNIT C-RELATED"/>
    <property type="match status" value="1"/>
</dbReference>
<dbReference type="InterPro" id="IPR036318">
    <property type="entry name" value="FAD-bd_PCMH-like_sf"/>
</dbReference>
<dbReference type="InterPro" id="IPR016169">
    <property type="entry name" value="FAD-bd_PCMH_sub2"/>
</dbReference>
<evidence type="ECO:0000256" key="2">
    <source>
        <dbReference type="ARBA" id="ARBA00022827"/>
    </source>
</evidence>
<keyword evidence="6" id="KW-1185">Reference proteome</keyword>
<dbReference type="InterPro" id="IPR002346">
    <property type="entry name" value="Mopterin_DH_FAD-bd"/>
</dbReference>
<dbReference type="Gene3D" id="3.30.465.10">
    <property type="match status" value="1"/>
</dbReference>
<dbReference type="GO" id="GO:0071949">
    <property type="term" value="F:FAD binding"/>
    <property type="evidence" value="ECO:0007669"/>
    <property type="project" value="InterPro"/>
</dbReference>
<keyword evidence="1" id="KW-0285">Flavoprotein</keyword>
<organism evidence="5 6">
    <name type="scientific">Roseovarius azorensis</name>
    <dbReference type="NCBI Taxonomy" id="1287727"/>
    <lineage>
        <taxon>Bacteria</taxon>
        <taxon>Pseudomonadati</taxon>
        <taxon>Pseudomonadota</taxon>
        <taxon>Alphaproteobacteria</taxon>
        <taxon>Rhodobacterales</taxon>
        <taxon>Roseobacteraceae</taxon>
        <taxon>Roseovarius</taxon>
    </lineage>
</organism>
<dbReference type="SUPFAM" id="SSF55447">
    <property type="entry name" value="CO dehydrogenase flavoprotein C-terminal domain-like"/>
    <property type="match status" value="1"/>
</dbReference>
<dbReference type="InterPro" id="IPR016167">
    <property type="entry name" value="FAD-bd_PCMH_sub1"/>
</dbReference>
<dbReference type="SUPFAM" id="SSF56176">
    <property type="entry name" value="FAD-binding/transporter-associated domain-like"/>
    <property type="match status" value="1"/>
</dbReference>
<dbReference type="InterPro" id="IPR051312">
    <property type="entry name" value="Diverse_Substr_Oxidored"/>
</dbReference>
<accession>A0A1H7LCW1</accession>
<protein>
    <submittedName>
        <fullName evidence="5">Carbon-monoxide dehydrogenase medium subunit</fullName>
    </submittedName>
</protein>
<dbReference type="PROSITE" id="PS51387">
    <property type="entry name" value="FAD_PCMH"/>
    <property type="match status" value="1"/>
</dbReference>
<dbReference type="InterPro" id="IPR005107">
    <property type="entry name" value="CO_DH_flav_C"/>
</dbReference>
<evidence type="ECO:0000256" key="1">
    <source>
        <dbReference type="ARBA" id="ARBA00022630"/>
    </source>
</evidence>